<protein>
    <submittedName>
        <fullName evidence="3">Reverse transcriptase domain-containing protein</fullName>
    </submittedName>
</protein>
<reference evidence="2" key="1">
    <citation type="submission" date="2012-09" db="EMBL/GenBank/DDBJ databases">
        <authorList>
            <person name="Martin A.A."/>
        </authorList>
    </citation>
    <scope>NUCLEOTIDE SEQUENCE</scope>
</reference>
<evidence type="ECO:0000256" key="1">
    <source>
        <dbReference type="SAM" id="MobiDB-lite"/>
    </source>
</evidence>
<evidence type="ECO:0000313" key="2">
    <source>
        <dbReference type="Proteomes" id="UP000035642"/>
    </source>
</evidence>
<keyword evidence="2" id="KW-1185">Reference proteome</keyword>
<feature type="compositionally biased region" description="Basic and acidic residues" evidence="1">
    <location>
        <begin position="1"/>
        <end position="29"/>
    </location>
</feature>
<dbReference type="AlphaFoldDB" id="A0A0K0CWZ4"/>
<feature type="region of interest" description="Disordered" evidence="1">
    <location>
        <begin position="1"/>
        <end position="30"/>
    </location>
</feature>
<dbReference type="Proteomes" id="UP000035642">
    <property type="component" value="Unassembled WGS sequence"/>
</dbReference>
<organism evidence="2 3">
    <name type="scientific">Angiostrongylus cantonensis</name>
    <name type="common">Rat lungworm</name>
    <dbReference type="NCBI Taxonomy" id="6313"/>
    <lineage>
        <taxon>Eukaryota</taxon>
        <taxon>Metazoa</taxon>
        <taxon>Ecdysozoa</taxon>
        <taxon>Nematoda</taxon>
        <taxon>Chromadorea</taxon>
        <taxon>Rhabditida</taxon>
        <taxon>Rhabditina</taxon>
        <taxon>Rhabditomorpha</taxon>
        <taxon>Strongyloidea</taxon>
        <taxon>Metastrongylidae</taxon>
        <taxon>Angiostrongylus</taxon>
    </lineage>
</organism>
<dbReference type="WBParaSite" id="ACAC_0000202301-mRNA-1">
    <property type="protein sequence ID" value="ACAC_0000202301-mRNA-1"/>
    <property type="gene ID" value="ACAC_0000202301"/>
</dbReference>
<evidence type="ECO:0000313" key="3">
    <source>
        <dbReference type="WBParaSite" id="ACAC_0000202301-mRNA-1"/>
    </source>
</evidence>
<sequence>MGEGARVRLADERKSKTTDRQRQRNRDTDTATVDFTNDNRFEQFDSVKCLEEVRQKFISFPDTVDGKSKMYPTIWKLELDASDRL</sequence>
<proteinExistence type="predicted"/>
<reference evidence="3" key="2">
    <citation type="submission" date="2017-02" db="UniProtKB">
        <authorList>
            <consortium name="WormBaseParasite"/>
        </authorList>
    </citation>
    <scope>IDENTIFICATION</scope>
</reference>
<accession>A0A0K0CWZ4</accession>
<name>A0A0K0CWZ4_ANGCA</name>